<keyword evidence="1" id="KW-1133">Transmembrane helix</keyword>
<reference evidence="2 3" key="1">
    <citation type="submission" date="2011-03" db="EMBL/GenBank/DDBJ databases">
        <title>The complete genome of Archaeoglobus veneficus SNP6.</title>
        <authorList>
            <consortium name="US DOE Joint Genome Institute (JGI-PGF)"/>
            <person name="Lucas S."/>
            <person name="Copeland A."/>
            <person name="Lapidus A."/>
            <person name="Bruce D."/>
            <person name="Goodwin L."/>
            <person name="Pitluck S."/>
            <person name="Kyrpides N."/>
            <person name="Mavromatis K."/>
            <person name="Pagani I."/>
            <person name="Ivanova N."/>
            <person name="Mikhailova N."/>
            <person name="Lu M."/>
            <person name="Detter J.C."/>
            <person name="Tapia R."/>
            <person name="Han C."/>
            <person name="Land M."/>
            <person name="Hauser L."/>
            <person name="Markowitz V."/>
            <person name="Cheng J.-F."/>
            <person name="Hugenholtz P."/>
            <person name="Woyke T."/>
            <person name="Wu D."/>
            <person name="Spring S."/>
            <person name="Brambilla E."/>
            <person name="Klenk H.-P."/>
            <person name="Eisen J.A."/>
        </authorList>
    </citation>
    <scope>NUCLEOTIDE SEQUENCE [LARGE SCALE GENOMIC DNA]</scope>
    <source>
        <strain>SNP6</strain>
    </source>
</reference>
<dbReference type="Proteomes" id="UP000008136">
    <property type="component" value="Chromosome"/>
</dbReference>
<proteinExistence type="predicted"/>
<evidence type="ECO:0000256" key="1">
    <source>
        <dbReference type="SAM" id="Phobius"/>
    </source>
</evidence>
<dbReference type="HOGENOM" id="CLU_1922665_0_0_2"/>
<keyword evidence="1" id="KW-0472">Membrane</keyword>
<dbReference type="EMBL" id="CP002588">
    <property type="protein sequence ID" value="AEA46346.1"/>
    <property type="molecule type" value="Genomic_DNA"/>
</dbReference>
<feature type="transmembrane region" description="Helical" evidence="1">
    <location>
        <begin position="95"/>
        <end position="124"/>
    </location>
</feature>
<evidence type="ECO:0000313" key="3">
    <source>
        <dbReference type="Proteomes" id="UP000008136"/>
    </source>
</evidence>
<dbReference type="STRING" id="693661.Arcve_0312"/>
<accession>F2KP38</accession>
<dbReference type="OrthoDB" id="256445at2157"/>
<keyword evidence="1" id="KW-0812">Transmembrane</keyword>
<sequence>MSSWGEVVSRVLRMDAHVDIVIPKHIVPNPIVAGFIETVGENQGQMKDYELTLPDGRRIHVREYEHCYKVHWDKVSPLVNPVEHLRRDAPDWWKVLLALLGGGIGLLSRGVGGAVLWAMLGYFVGKATAED</sequence>
<name>F2KP38_ARCVS</name>
<dbReference type="KEGG" id="ave:Arcve_0312"/>
<dbReference type="eggNOG" id="arCOG03681">
    <property type="taxonomic scope" value="Archaea"/>
</dbReference>
<protein>
    <submittedName>
        <fullName evidence="2">Uncharacterized protein</fullName>
    </submittedName>
</protein>
<dbReference type="RefSeq" id="WP_013683021.1">
    <property type="nucleotide sequence ID" value="NC_015320.1"/>
</dbReference>
<organism evidence="2 3">
    <name type="scientific">Archaeoglobus veneficus (strain DSM 11195 / SNP6)</name>
    <dbReference type="NCBI Taxonomy" id="693661"/>
    <lineage>
        <taxon>Archaea</taxon>
        <taxon>Methanobacteriati</taxon>
        <taxon>Methanobacteriota</taxon>
        <taxon>Archaeoglobi</taxon>
        <taxon>Archaeoglobales</taxon>
        <taxon>Archaeoglobaceae</taxon>
        <taxon>Archaeoglobus</taxon>
    </lineage>
</organism>
<keyword evidence="3" id="KW-1185">Reference proteome</keyword>
<dbReference type="GeneID" id="10393406"/>
<dbReference type="AlphaFoldDB" id="F2KP38"/>
<gene>
    <name evidence="2" type="ordered locus">Arcve_0312</name>
</gene>
<evidence type="ECO:0000313" key="2">
    <source>
        <dbReference type="EMBL" id="AEA46346.1"/>
    </source>
</evidence>